<keyword evidence="4 7" id="KW-0238">DNA-binding</keyword>
<dbReference type="Proteomes" id="UP000319255">
    <property type="component" value="Unassembled WGS sequence"/>
</dbReference>
<dbReference type="PRINTS" id="PR00455">
    <property type="entry name" value="HTHTETR"/>
</dbReference>
<dbReference type="UniPathway" id="UPA00529"/>
<keyword evidence="2 7" id="KW-0678">Repressor</keyword>
<evidence type="ECO:0000256" key="2">
    <source>
        <dbReference type="ARBA" id="ARBA00022491"/>
    </source>
</evidence>
<dbReference type="Gene3D" id="1.10.357.10">
    <property type="entry name" value="Tetracycline Repressor, domain 2"/>
    <property type="match status" value="1"/>
</dbReference>
<reference evidence="10 11" key="1">
    <citation type="submission" date="2019-06" db="EMBL/GenBank/DDBJ databases">
        <title>A novel bacterium of genus Amaricoccus, isolated from marine sediment.</title>
        <authorList>
            <person name="Huang H."/>
            <person name="Mo K."/>
            <person name="Hu Y."/>
        </authorList>
    </citation>
    <scope>NUCLEOTIDE SEQUENCE [LARGE SCALE GENOMIC DNA]</scope>
    <source>
        <strain evidence="10 11">HB172011</strain>
    </source>
</reference>
<dbReference type="InterPro" id="IPR039538">
    <property type="entry name" value="BetI_C"/>
</dbReference>
<comment type="caution">
    <text evidence="10">The sequence shown here is derived from an EMBL/GenBank/DDBJ whole genome shotgun (WGS) entry which is preliminary data.</text>
</comment>
<dbReference type="InterPro" id="IPR036271">
    <property type="entry name" value="Tet_transcr_reg_TetR-rel_C_sf"/>
</dbReference>
<dbReference type="NCBIfam" id="NF001978">
    <property type="entry name" value="PRK00767.1"/>
    <property type="match status" value="1"/>
</dbReference>
<gene>
    <name evidence="7 10" type="primary">betI</name>
    <name evidence="10" type="ORF">FJM51_11630</name>
</gene>
<evidence type="ECO:0000256" key="6">
    <source>
        <dbReference type="ARBA" id="ARBA00024936"/>
    </source>
</evidence>
<evidence type="ECO:0000256" key="5">
    <source>
        <dbReference type="ARBA" id="ARBA00023163"/>
    </source>
</evidence>
<dbReference type="Pfam" id="PF00440">
    <property type="entry name" value="TetR_N"/>
    <property type="match status" value="1"/>
</dbReference>
<dbReference type="InterPro" id="IPR001647">
    <property type="entry name" value="HTH_TetR"/>
</dbReference>
<dbReference type="GO" id="GO:0019285">
    <property type="term" value="P:glycine betaine biosynthetic process from choline"/>
    <property type="evidence" value="ECO:0007669"/>
    <property type="project" value="UniProtKB-UniRule"/>
</dbReference>
<proteinExistence type="inferred from homology"/>
<dbReference type="NCBIfam" id="TIGR03384">
    <property type="entry name" value="betaine_BetI"/>
    <property type="match status" value="1"/>
</dbReference>
<name>A0A501WTZ7_9RHOB</name>
<comment type="function">
    <text evidence="6">Repressor involved in the biosynthesis of the osmoprotectant glycine betaine. It represses transcription of the choline transporter BetT and the genes of BetAB involved in the synthesis of glycine betaine.</text>
</comment>
<dbReference type="SUPFAM" id="SSF46689">
    <property type="entry name" value="Homeodomain-like"/>
    <property type="match status" value="1"/>
</dbReference>
<evidence type="ECO:0000313" key="11">
    <source>
        <dbReference type="Proteomes" id="UP000319255"/>
    </source>
</evidence>
<feature type="DNA-binding region" description="H-T-H motif" evidence="7 8">
    <location>
        <begin position="32"/>
        <end position="51"/>
    </location>
</feature>
<dbReference type="PROSITE" id="PS50977">
    <property type="entry name" value="HTH_TETR_2"/>
    <property type="match status" value="1"/>
</dbReference>
<protein>
    <recommendedName>
        <fullName evidence="7">HTH-type transcriptional regulator BetI</fullName>
    </recommendedName>
</protein>
<dbReference type="SUPFAM" id="SSF48498">
    <property type="entry name" value="Tetracyclin repressor-like, C-terminal domain"/>
    <property type="match status" value="1"/>
</dbReference>
<dbReference type="PANTHER" id="PTHR30055">
    <property type="entry name" value="HTH-TYPE TRANSCRIPTIONAL REGULATOR RUTR"/>
    <property type="match status" value="1"/>
</dbReference>
<dbReference type="GO" id="GO:0000976">
    <property type="term" value="F:transcription cis-regulatory region binding"/>
    <property type="evidence" value="ECO:0007669"/>
    <property type="project" value="TreeGrafter"/>
</dbReference>
<dbReference type="PANTHER" id="PTHR30055:SF228">
    <property type="entry name" value="TRANSCRIPTIONAL REGULATOR-RELATED"/>
    <property type="match status" value="1"/>
</dbReference>
<sequence>MSPRIAVTEMRRRALIGAALREISDRGTLDVTVAQIASRAGVSSALAHHYFGGKEDLILATMRHLLAEFADGVRERLRQAATPRERLSAIIAGSFGEDQFHQATITAWLTFYAKALSSPGAARLLAIYQRRLHTNLRHALRGLVPAADVDRVAEAMGALIDGVYLREALRGRVVAPEAAIAIVEDYVDCHLARTIDRPEVSA</sequence>
<accession>A0A501WTZ7</accession>
<evidence type="ECO:0000259" key="9">
    <source>
        <dbReference type="PROSITE" id="PS50977"/>
    </source>
</evidence>
<evidence type="ECO:0000256" key="3">
    <source>
        <dbReference type="ARBA" id="ARBA00023015"/>
    </source>
</evidence>
<dbReference type="EMBL" id="VFRP01000010">
    <property type="protein sequence ID" value="TPE50441.1"/>
    <property type="molecule type" value="Genomic_DNA"/>
</dbReference>
<dbReference type="RefSeq" id="WP_140454318.1">
    <property type="nucleotide sequence ID" value="NZ_VFRP01000010.1"/>
</dbReference>
<dbReference type="Pfam" id="PF13977">
    <property type="entry name" value="TetR_C_6"/>
    <property type="match status" value="1"/>
</dbReference>
<evidence type="ECO:0000256" key="8">
    <source>
        <dbReference type="PROSITE-ProRule" id="PRU00335"/>
    </source>
</evidence>
<dbReference type="InterPro" id="IPR017757">
    <property type="entry name" value="Tscrpt_rep_BetI"/>
</dbReference>
<organism evidence="10 11">
    <name type="scientific">Amaricoccus solimangrovi</name>
    <dbReference type="NCBI Taxonomy" id="2589815"/>
    <lineage>
        <taxon>Bacteria</taxon>
        <taxon>Pseudomonadati</taxon>
        <taxon>Pseudomonadota</taxon>
        <taxon>Alphaproteobacteria</taxon>
        <taxon>Rhodobacterales</taxon>
        <taxon>Paracoccaceae</taxon>
        <taxon>Amaricoccus</taxon>
    </lineage>
</organism>
<evidence type="ECO:0000256" key="1">
    <source>
        <dbReference type="ARBA" id="ARBA00004719"/>
    </source>
</evidence>
<dbReference type="InterPro" id="IPR050109">
    <property type="entry name" value="HTH-type_TetR-like_transc_reg"/>
</dbReference>
<dbReference type="InterPro" id="IPR009057">
    <property type="entry name" value="Homeodomain-like_sf"/>
</dbReference>
<keyword evidence="5 7" id="KW-0804">Transcription</keyword>
<dbReference type="OrthoDB" id="7618612at2"/>
<dbReference type="GO" id="GO:0045892">
    <property type="term" value="P:negative regulation of DNA-templated transcription"/>
    <property type="evidence" value="ECO:0007669"/>
    <property type="project" value="UniProtKB-UniRule"/>
</dbReference>
<dbReference type="GO" id="GO:0003700">
    <property type="term" value="F:DNA-binding transcription factor activity"/>
    <property type="evidence" value="ECO:0007669"/>
    <property type="project" value="UniProtKB-UniRule"/>
</dbReference>
<feature type="domain" description="HTH tetR-type" evidence="9">
    <location>
        <begin position="9"/>
        <end position="69"/>
    </location>
</feature>
<evidence type="ECO:0000256" key="4">
    <source>
        <dbReference type="ARBA" id="ARBA00023125"/>
    </source>
</evidence>
<dbReference type="HAMAP" id="MF_00768">
    <property type="entry name" value="HTH_type_BetI"/>
    <property type="match status" value="1"/>
</dbReference>
<comment type="pathway">
    <text evidence="1 7">Amine and polyamine biosynthesis; betaine biosynthesis via choline pathway [regulation].</text>
</comment>
<keyword evidence="11" id="KW-1185">Reference proteome</keyword>
<dbReference type="AlphaFoldDB" id="A0A501WTZ7"/>
<evidence type="ECO:0000313" key="10">
    <source>
        <dbReference type="EMBL" id="TPE50441.1"/>
    </source>
</evidence>
<keyword evidence="3 7" id="KW-0805">Transcription regulation</keyword>
<evidence type="ECO:0000256" key="7">
    <source>
        <dbReference type="HAMAP-Rule" id="MF_00768"/>
    </source>
</evidence>
<comment type="function">
    <text evidence="7">Repressor involved in choline regulation of the bet genes.</text>
</comment>